<dbReference type="HAMAP" id="MF_00795">
    <property type="entry name" value="CutC"/>
    <property type="match status" value="1"/>
</dbReference>
<organism evidence="3 5">
    <name type="scientific">Trichococcus ilyis</name>
    <dbReference type="NCBI Taxonomy" id="640938"/>
    <lineage>
        <taxon>Bacteria</taxon>
        <taxon>Bacillati</taxon>
        <taxon>Bacillota</taxon>
        <taxon>Bacilli</taxon>
        <taxon>Lactobacillales</taxon>
        <taxon>Carnobacteriaceae</taxon>
        <taxon>Trichococcus</taxon>
    </lineage>
</organism>
<evidence type="ECO:0000313" key="6">
    <source>
        <dbReference type="Proteomes" id="UP000199280"/>
    </source>
</evidence>
<accession>A0A143Y8V8</accession>
<evidence type="ECO:0000256" key="1">
    <source>
        <dbReference type="ARBA" id="ARBA00007768"/>
    </source>
</evidence>
<comment type="similarity">
    <text evidence="1 2">Belongs to the CutC family.</text>
</comment>
<dbReference type="PANTHER" id="PTHR12598:SF0">
    <property type="entry name" value="COPPER HOMEOSTASIS PROTEIN CUTC HOMOLOG"/>
    <property type="match status" value="1"/>
</dbReference>
<dbReference type="GO" id="GO:0005507">
    <property type="term" value="F:copper ion binding"/>
    <property type="evidence" value="ECO:0007669"/>
    <property type="project" value="TreeGrafter"/>
</dbReference>
<name>A0A143Y8V8_9LACT</name>
<dbReference type="InterPro" id="IPR036822">
    <property type="entry name" value="CutC-like_dom_sf"/>
</dbReference>
<dbReference type="Pfam" id="PF03932">
    <property type="entry name" value="CutC"/>
    <property type="match status" value="1"/>
</dbReference>
<dbReference type="EMBL" id="FJNB01000001">
    <property type="protein sequence ID" value="CZQ80987.1"/>
    <property type="molecule type" value="Genomic_DNA"/>
</dbReference>
<evidence type="ECO:0000313" key="5">
    <source>
        <dbReference type="Proteomes" id="UP000076878"/>
    </source>
</evidence>
<dbReference type="Proteomes" id="UP000076878">
    <property type="component" value="Unassembled WGS sequence"/>
</dbReference>
<dbReference type="PANTHER" id="PTHR12598">
    <property type="entry name" value="COPPER HOMEOSTASIS PROTEIN CUTC"/>
    <property type="match status" value="1"/>
</dbReference>
<keyword evidence="6" id="KW-1185">Reference proteome</keyword>
<dbReference type="AlphaFoldDB" id="A0A143Y8V8"/>
<reference evidence="3 5" key="1">
    <citation type="submission" date="2016-02" db="EMBL/GenBank/DDBJ databases">
        <authorList>
            <person name="Wen L."/>
            <person name="He K."/>
            <person name="Yang H."/>
        </authorList>
    </citation>
    <scope>NUCLEOTIDE SEQUENCE [LARGE SCALE GENOMIC DNA]</scope>
    <source>
        <strain evidence="3">Trichococcus_R210</strain>
    </source>
</reference>
<proteinExistence type="inferred from homology"/>
<dbReference type="GO" id="GO:0005737">
    <property type="term" value="C:cytoplasm"/>
    <property type="evidence" value="ECO:0007669"/>
    <property type="project" value="UniProtKB-SubCell"/>
</dbReference>
<evidence type="ECO:0000313" key="4">
    <source>
        <dbReference type="EMBL" id="SEI54342.1"/>
    </source>
</evidence>
<comment type="subcellular location">
    <subcellularLocation>
        <location evidence="2">Cytoplasm</location>
    </subcellularLocation>
</comment>
<dbReference type="Gene3D" id="3.20.20.380">
    <property type="entry name" value="Copper homeostasis (CutC) domain"/>
    <property type="match status" value="1"/>
</dbReference>
<evidence type="ECO:0000313" key="3">
    <source>
        <dbReference type="EMBL" id="CZQ80987.1"/>
    </source>
</evidence>
<dbReference type="EMBL" id="FNYT01000001">
    <property type="protein sequence ID" value="SEI54342.1"/>
    <property type="molecule type" value="Genomic_DNA"/>
</dbReference>
<dbReference type="OrthoDB" id="9815677at2"/>
<dbReference type="STRING" id="640938.TR210_99"/>
<dbReference type="InterPro" id="IPR005627">
    <property type="entry name" value="CutC-like"/>
</dbReference>
<sequence>MLKEVCLENFTDVPGAIERGAKRIELCDNLAVGGTTPSIGVIKIATEYCFDKDTSIIVMLRPRGGNFVYSIPEKAIMMQDLAEIGALHSNGIAVGALTAANGLDKPFLEEIAKLATANGTELAFHMAFDQIPEDKQRDALLWLAEIGFTRILTHGGPTENTIFENAAHIAELAKISPDMTIMPGGGITKDNLADLEKVLEFTEVHGTRIV</sequence>
<comment type="caution">
    <text evidence="2">Once thought to be involved in copper homeostasis, experiments in E.coli have shown this is not the case.</text>
</comment>
<dbReference type="Proteomes" id="UP000199280">
    <property type="component" value="Unassembled WGS sequence"/>
</dbReference>
<evidence type="ECO:0000256" key="2">
    <source>
        <dbReference type="HAMAP-Rule" id="MF_00795"/>
    </source>
</evidence>
<dbReference type="SUPFAM" id="SSF110395">
    <property type="entry name" value="CutC-like"/>
    <property type="match status" value="1"/>
</dbReference>
<dbReference type="RefSeq" id="WP_068620476.1">
    <property type="nucleotide sequence ID" value="NZ_FJNB01000001.1"/>
</dbReference>
<protein>
    <recommendedName>
        <fullName evidence="2">PF03932 family protein CutC</fullName>
    </recommendedName>
</protein>
<reference evidence="4 6" key="2">
    <citation type="submission" date="2016-10" db="EMBL/GenBank/DDBJ databases">
        <authorList>
            <person name="Varghese N."/>
            <person name="Submissions S."/>
        </authorList>
    </citation>
    <scope>NUCLEOTIDE SEQUENCE [LARGE SCALE GENOMIC DNA]</scope>
    <source>
        <strain evidence="4 6">DSM 22150</strain>
    </source>
</reference>
<keyword evidence="2" id="KW-0963">Cytoplasm</keyword>
<gene>
    <name evidence="2" type="primary">cutC</name>
    <name evidence="4" type="ORF">SAMN05216375_101168</name>
    <name evidence="3" type="ORF">TR210_99</name>
</gene>